<comment type="function">
    <text evidence="7">Part of a heterotetrameric complex that catalyzes the two-step biosynthesis of anthranilate, an intermediate in the biosynthesis of L-tryptophan. In the first step, the glutamine-binding beta subunit (TrpG) of anthranilate synthase (AS) provides the glutamine amidotransferase activity which generates ammonia as a substrate that, along with chorismate, is used in the second step, catalyzed by the large alpha subunit of AS (TrpE) to produce anthranilate. In the absence of TrpG, TrpE can synthesize anthranilate directly from chorismate and high concentrations of ammonia.</text>
</comment>
<evidence type="ECO:0000256" key="1">
    <source>
        <dbReference type="ARBA" id="ARBA00001946"/>
    </source>
</evidence>
<dbReference type="InterPro" id="IPR005801">
    <property type="entry name" value="ADC_synthase"/>
</dbReference>
<comment type="subunit">
    <text evidence="2">Heterotetramer consisting of two non-identical subunits: a beta subunit (TrpG) and a large alpha subunit (TrpE).</text>
</comment>
<dbReference type="InterPro" id="IPR006805">
    <property type="entry name" value="Anth_synth_I_N"/>
</dbReference>
<keyword evidence="4" id="KW-0479">Metal-binding</keyword>
<dbReference type="GO" id="GO:0004049">
    <property type="term" value="F:anthranilate synthase activity"/>
    <property type="evidence" value="ECO:0007669"/>
    <property type="project" value="UniProtKB-EC"/>
</dbReference>
<evidence type="ECO:0000259" key="10">
    <source>
        <dbReference type="Pfam" id="PF04715"/>
    </source>
</evidence>
<dbReference type="PANTHER" id="PTHR11236">
    <property type="entry name" value="AMINOBENZOATE/ANTHRANILATE SYNTHASE"/>
    <property type="match status" value="1"/>
</dbReference>
<evidence type="ECO:0000256" key="3">
    <source>
        <dbReference type="ARBA" id="ARBA00020653"/>
    </source>
</evidence>
<keyword evidence="12" id="KW-1185">Reference proteome</keyword>
<dbReference type="GO" id="GO:0046872">
    <property type="term" value="F:metal ion binding"/>
    <property type="evidence" value="ECO:0007669"/>
    <property type="project" value="UniProtKB-KW"/>
</dbReference>
<evidence type="ECO:0000256" key="7">
    <source>
        <dbReference type="ARBA" id="ARBA00025634"/>
    </source>
</evidence>
<sequence length="450" mass="49432">MSLFNDKNLDAAFSNRQFLTRELDYDTMTPILAYAAVGGAGSTMMESAYDEGYGKASFIGINPLATFSARGTDVHIDFAGNIVNHSIDPYLLLPEFTVGRKSFGFVTYDGVRVKEKLPDRHPPKAVPDFFFRIYKTVISFDHQAQKLVIKHEGSEEELNQVVQKLFSINGLPVTHPQKMIALEPDVSDSEFADKVKRAKEYIRQGDIFQVVLSRTFSADINISSFALYRALRKLNPTPYLFLFEEADFSIIGASPELLVGVKDGVIETVPIAGTCKKGDDINKLLNDPKETSEHIMLVDLARNDVGAMAKPGTVSVTKFKNVKTYSHVSHIVSHVVGQMDSKYNSFDVLKSVLPAGTLSGAPKIRAMEIIDELEATRRGAYGGAVMIVDESGNLTSAITIRTIFKHGSTVEVRTGAGIVYDSVPEKEVEETYLKARGAMASIELALKGTL</sequence>
<dbReference type="KEGG" id="nba:CUN60_08710"/>
<dbReference type="EMBL" id="CP024847">
    <property type="protein sequence ID" value="AUR52373.1"/>
    <property type="molecule type" value="Genomic_DNA"/>
</dbReference>
<evidence type="ECO:0000256" key="6">
    <source>
        <dbReference type="ARBA" id="ARBA00023239"/>
    </source>
</evidence>
<dbReference type="Gene3D" id="3.60.120.10">
    <property type="entry name" value="Anthranilate synthase"/>
    <property type="match status" value="1"/>
</dbReference>
<feature type="domain" description="Anthranilate synthase component I N-terminal" evidence="10">
    <location>
        <begin position="26"/>
        <end position="149"/>
    </location>
</feature>
<dbReference type="InterPro" id="IPR019999">
    <property type="entry name" value="Anth_synth_I-like"/>
</dbReference>
<dbReference type="PRINTS" id="PR00095">
    <property type="entry name" value="ANTSNTHASEI"/>
</dbReference>
<keyword evidence="5" id="KW-0460">Magnesium</keyword>
<dbReference type="Proteomes" id="UP000236655">
    <property type="component" value="Chromosome"/>
</dbReference>
<dbReference type="SUPFAM" id="SSF56322">
    <property type="entry name" value="ADC synthase"/>
    <property type="match status" value="1"/>
</dbReference>
<evidence type="ECO:0000313" key="12">
    <source>
        <dbReference type="Proteomes" id="UP000236655"/>
    </source>
</evidence>
<dbReference type="Pfam" id="PF00425">
    <property type="entry name" value="Chorismate_bind"/>
    <property type="match status" value="1"/>
</dbReference>
<dbReference type="PANTHER" id="PTHR11236:SF48">
    <property type="entry name" value="ISOCHORISMATE SYNTHASE MENF"/>
    <property type="match status" value="1"/>
</dbReference>
<dbReference type="GO" id="GO:0000162">
    <property type="term" value="P:L-tryptophan biosynthetic process"/>
    <property type="evidence" value="ECO:0007669"/>
    <property type="project" value="TreeGrafter"/>
</dbReference>
<reference evidence="12" key="1">
    <citation type="submission" date="2017-11" db="EMBL/GenBank/DDBJ databases">
        <authorList>
            <person name="Chan K.G."/>
            <person name="Lee L.S."/>
        </authorList>
    </citation>
    <scope>NUCLEOTIDE SEQUENCE [LARGE SCALE GENOMIC DNA]</scope>
    <source>
        <strain evidence="12">DSM 100970</strain>
    </source>
</reference>
<evidence type="ECO:0000256" key="2">
    <source>
        <dbReference type="ARBA" id="ARBA00011575"/>
    </source>
</evidence>
<name>A0A2I7N7D0_9NEIS</name>
<protein>
    <recommendedName>
        <fullName evidence="3">Anthranilate synthase component 1</fullName>
    </recommendedName>
</protein>
<evidence type="ECO:0000256" key="4">
    <source>
        <dbReference type="ARBA" id="ARBA00022723"/>
    </source>
</evidence>
<keyword evidence="6" id="KW-0456">Lyase</keyword>
<accession>A0A2I7N7D0</accession>
<dbReference type="AlphaFoldDB" id="A0A2I7N7D0"/>
<dbReference type="OrthoDB" id="9803598at2"/>
<evidence type="ECO:0000259" key="9">
    <source>
        <dbReference type="Pfam" id="PF00425"/>
    </source>
</evidence>
<evidence type="ECO:0000256" key="8">
    <source>
        <dbReference type="ARBA" id="ARBA00047683"/>
    </source>
</evidence>
<evidence type="ECO:0000313" key="11">
    <source>
        <dbReference type="EMBL" id="AUR52373.1"/>
    </source>
</evidence>
<dbReference type="Pfam" id="PF04715">
    <property type="entry name" value="Anth_synt_I_N"/>
    <property type="match status" value="1"/>
</dbReference>
<feature type="domain" description="Chorismate-utilising enzyme C-terminal" evidence="9">
    <location>
        <begin position="189"/>
        <end position="434"/>
    </location>
</feature>
<dbReference type="RefSeq" id="WP_102951666.1">
    <property type="nucleotide sequence ID" value="NZ_CP024847.1"/>
</dbReference>
<comment type="catalytic activity">
    <reaction evidence="8">
        <text>chorismate + L-glutamine = anthranilate + pyruvate + L-glutamate + H(+)</text>
        <dbReference type="Rhea" id="RHEA:21732"/>
        <dbReference type="ChEBI" id="CHEBI:15361"/>
        <dbReference type="ChEBI" id="CHEBI:15378"/>
        <dbReference type="ChEBI" id="CHEBI:16567"/>
        <dbReference type="ChEBI" id="CHEBI:29748"/>
        <dbReference type="ChEBI" id="CHEBI:29985"/>
        <dbReference type="ChEBI" id="CHEBI:58359"/>
        <dbReference type="EC" id="4.1.3.27"/>
    </reaction>
</comment>
<proteinExistence type="predicted"/>
<dbReference type="InterPro" id="IPR015890">
    <property type="entry name" value="Chorismate_C"/>
</dbReference>
<gene>
    <name evidence="11" type="ORF">CUN60_08710</name>
</gene>
<organism evidence="11 12">
    <name type="scientific">Aquella oligotrophica</name>
    <dbReference type="NCBI Taxonomy" id="2067065"/>
    <lineage>
        <taxon>Bacteria</taxon>
        <taxon>Pseudomonadati</taxon>
        <taxon>Pseudomonadota</taxon>
        <taxon>Betaproteobacteria</taxon>
        <taxon>Neisseriales</taxon>
        <taxon>Neisseriaceae</taxon>
        <taxon>Aquella</taxon>
    </lineage>
</organism>
<evidence type="ECO:0000256" key="5">
    <source>
        <dbReference type="ARBA" id="ARBA00022842"/>
    </source>
</evidence>
<comment type="cofactor">
    <cofactor evidence="1">
        <name>Mg(2+)</name>
        <dbReference type="ChEBI" id="CHEBI:18420"/>
    </cofactor>
</comment>